<gene>
    <name evidence="3" type="ORF">HSX42_03310</name>
</gene>
<name>A0ABY9QFJ2_GEOTD</name>
<dbReference type="Proteomes" id="UP001297580">
    <property type="component" value="Chromosome"/>
</dbReference>
<reference evidence="3 4" key="1">
    <citation type="submission" date="2023-08" db="EMBL/GenBank/DDBJ databases">
        <title>Complete genome sequence of Geobacillus thermodenitrificans K1041, a genetically tractable strain representative of the genus Geobacillus.</title>
        <authorList>
            <person name="Kani S."/>
            <person name="Suzuki H."/>
        </authorList>
    </citation>
    <scope>NUCLEOTIDE SEQUENCE [LARGE SCALE GENOMIC DNA]</scope>
    <source>
        <strain evidence="3 4">K1041</strain>
    </source>
</reference>
<evidence type="ECO:0008006" key="5">
    <source>
        <dbReference type="Google" id="ProtNLM"/>
    </source>
</evidence>
<feature type="region of interest" description="Disordered" evidence="1">
    <location>
        <begin position="23"/>
        <end position="92"/>
    </location>
</feature>
<evidence type="ECO:0000256" key="2">
    <source>
        <dbReference type="SAM" id="SignalP"/>
    </source>
</evidence>
<protein>
    <recommendedName>
        <fullName evidence="5">Lipoprotein</fullName>
    </recommendedName>
</protein>
<evidence type="ECO:0000256" key="1">
    <source>
        <dbReference type="SAM" id="MobiDB-lite"/>
    </source>
</evidence>
<feature type="chain" id="PRO_5047470844" description="Lipoprotein" evidence="2">
    <location>
        <begin position="20"/>
        <end position="229"/>
    </location>
</feature>
<organism evidence="3 4">
    <name type="scientific">Geobacillus thermodenitrificans</name>
    <dbReference type="NCBI Taxonomy" id="33940"/>
    <lineage>
        <taxon>Bacteria</taxon>
        <taxon>Bacillati</taxon>
        <taxon>Bacillota</taxon>
        <taxon>Bacilli</taxon>
        <taxon>Bacillales</taxon>
        <taxon>Anoxybacillaceae</taxon>
        <taxon>Geobacillus</taxon>
    </lineage>
</organism>
<feature type="signal peptide" evidence="2">
    <location>
        <begin position="1"/>
        <end position="19"/>
    </location>
</feature>
<evidence type="ECO:0000313" key="4">
    <source>
        <dbReference type="Proteomes" id="UP001297580"/>
    </source>
</evidence>
<dbReference type="RefSeq" id="WP_029761471.1">
    <property type="nucleotide sequence ID" value="NZ_CP017694.1"/>
</dbReference>
<sequence>MVPYWKSLFLIAVTAALLAGCGTETPSSKEEEAKGKQTVSLDETSTNMQPSEPTGQEIPPVDEQKQAGGGQNGSKGDETDFSRPTTSLSYQIGNQTVTGTATLTTSDNQHFSLYVLEGWTLDAEEPHADVLLHGDTFARIRLLPNEETNYEQLAKEHAQAIDANAARQQTNQLPKPFTDALWYIAQADGVTVHVIASTQPAPMLLTVHAPKGKDVLGAVLAMVATLQKQ</sequence>
<dbReference type="EMBL" id="CP133461">
    <property type="protein sequence ID" value="WMV76832.1"/>
    <property type="molecule type" value="Genomic_DNA"/>
</dbReference>
<keyword evidence="2" id="KW-0732">Signal</keyword>
<accession>A0ABY9QFJ2</accession>
<dbReference type="GeneID" id="87621873"/>
<feature type="compositionally biased region" description="Polar residues" evidence="1">
    <location>
        <begin position="37"/>
        <end position="54"/>
    </location>
</feature>
<keyword evidence="4" id="KW-1185">Reference proteome</keyword>
<dbReference type="PROSITE" id="PS51257">
    <property type="entry name" value="PROKAR_LIPOPROTEIN"/>
    <property type="match status" value="1"/>
</dbReference>
<evidence type="ECO:0000313" key="3">
    <source>
        <dbReference type="EMBL" id="WMV76832.1"/>
    </source>
</evidence>
<feature type="compositionally biased region" description="Polar residues" evidence="1">
    <location>
        <begin position="82"/>
        <end position="92"/>
    </location>
</feature>
<proteinExistence type="predicted"/>